<reference evidence="2 3" key="1">
    <citation type="submission" date="2014-12" db="EMBL/GenBank/DDBJ databases">
        <title>Draft genome sequence of Paenibacillus kamchatkensis strain B-2647.</title>
        <authorList>
            <person name="Karlyshev A.V."/>
            <person name="Kudryashova E.B."/>
        </authorList>
    </citation>
    <scope>NUCLEOTIDE SEQUENCE [LARGE SCALE GENOMIC DNA]</scope>
    <source>
        <strain evidence="2 3">VKM B-2647</strain>
    </source>
</reference>
<sequence length="331" mass="35812">MFARIGPEGQRRLRGKHAFVLGAGALGTGNAELLVRAGVGRLTIVDRDYVEWSNLQRQQLYEEADARDRLPKAAAAQRRLQRLNGDVDVRGVVADVGPAELEELASGADVLIDATDNFDARLLLNDFAVRQRLPWVYGACVGSYGTTLTIIPGETPCLSCLLESVPLGGATCDTVGVIAPVVQMVVAYQGAAALKLLVGDSEALNRKLISFDLWSNQHTAIDVSRMKRPGCPTCGEHPTYPHLQPEQQTRTAVLCGRDTVQLRPPAGAVRRDLAELARALRRLGADVQANEFLVSFTAGSHRLVVFADGRALVHGTKDVAEARSLYHKYLG</sequence>
<dbReference type="EMBL" id="JXAK01000005">
    <property type="protein sequence ID" value="KIL41918.1"/>
    <property type="molecule type" value="Genomic_DNA"/>
</dbReference>
<feature type="domain" description="THIF-type NAD/FAD binding fold" evidence="1">
    <location>
        <begin position="2"/>
        <end position="232"/>
    </location>
</feature>
<comment type="caution">
    <text evidence="2">The sequence shown here is derived from an EMBL/GenBank/DDBJ whole genome shotgun (WGS) entry which is preliminary data.</text>
</comment>
<dbReference type="SUPFAM" id="SSF69572">
    <property type="entry name" value="Activating enzymes of the ubiquitin-like proteins"/>
    <property type="match status" value="1"/>
</dbReference>
<dbReference type="InterPro" id="IPR000594">
    <property type="entry name" value="ThiF_NAD_FAD-bd"/>
</dbReference>
<dbReference type="CDD" id="cd00757">
    <property type="entry name" value="ThiF_MoeB_HesA_family"/>
    <property type="match status" value="1"/>
</dbReference>
<dbReference type="Proteomes" id="UP000031967">
    <property type="component" value="Unassembled WGS sequence"/>
</dbReference>
<evidence type="ECO:0000313" key="2">
    <source>
        <dbReference type="EMBL" id="KIL41918.1"/>
    </source>
</evidence>
<evidence type="ECO:0000313" key="3">
    <source>
        <dbReference type="Proteomes" id="UP000031967"/>
    </source>
</evidence>
<dbReference type="Gene3D" id="3.40.50.720">
    <property type="entry name" value="NAD(P)-binding Rossmann-like Domain"/>
    <property type="match status" value="1"/>
</dbReference>
<dbReference type="PANTHER" id="PTHR10953">
    <property type="entry name" value="UBIQUITIN-ACTIVATING ENZYME E1"/>
    <property type="match status" value="1"/>
</dbReference>
<gene>
    <name evidence="2" type="ORF">SD70_04740</name>
</gene>
<name>A0ABR5AM26_9BACL</name>
<dbReference type="InterPro" id="IPR035985">
    <property type="entry name" value="Ubiquitin-activating_enz"/>
</dbReference>
<proteinExistence type="predicted"/>
<keyword evidence="3" id="KW-1185">Reference proteome</keyword>
<accession>A0ABR5AM26</accession>
<dbReference type="InterPro" id="IPR045886">
    <property type="entry name" value="ThiF/MoeB/HesA"/>
</dbReference>
<organism evidence="2 3">
    <name type="scientific">Gordoniibacillus kamchatkensis</name>
    <dbReference type="NCBI Taxonomy" id="1590651"/>
    <lineage>
        <taxon>Bacteria</taxon>
        <taxon>Bacillati</taxon>
        <taxon>Bacillota</taxon>
        <taxon>Bacilli</taxon>
        <taxon>Bacillales</taxon>
        <taxon>Paenibacillaceae</taxon>
        <taxon>Gordoniibacillus</taxon>
    </lineage>
</organism>
<dbReference type="Pfam" id="PF00899">
    <property type="entry name" value="ThiF"/>
    <property type="match status" value="1"/>
</dbReference>
<protein>
    <recommendedName>
        <fullName evidence="1">THIF-type NAD/FAD binding fold domain-containing protein</fullName>
    </recommendedName>
</protein>
<dbReference type="PANTHER" id="PTHR10953:SF102">
    <property type="entry name" value="ADENYLYLTRANSFERASE AND SULFURTRANSFERASE MOCS3"/>
    <property type="match status" value="1"/>
</dbReference>
<evidence type="ECO:0000259" key="1">
    <source>
        <dbReference type="Pfam" id="PF00899"/>
    </source>
</evidence>